<evidence type="ECO:0000313" key="1">
    <source>
        <dbReference type="EMBL" id="CAG8747900.1"/>
    </source>
</evidence>
<evidence type="ECO:0000313" key="2">
    <source>
        <dbReference type="Proteomes" id="UP000789570"/>
    </source>
</evidence>
<proteinExistence type="predicted"/>
<reference evidence="1" key="1">
    <citation type="submission" date="2021-06" db="EMBL/GenBank/DDBJ databases">
        <authorList>
            <person name="Kallberg Y."/>
            <person name="Tangrot J."/>
            <person name="Rosling A."/>
        </authorList>
    </citation>
    <scope>NUCLEOTIDE SEQUENCE</scope>
    <source>
        <strain evidence="1">UK204</strain>
    </source>
</reference>
<organism evidence="1 2">
    <name type="scientific">Funneliformis caledonium</name>
    <dbReference type="NCBI Taxonomy" id="1117310"/>
    <lineage>
        <taxon>Eukaryota</taxon>
        <taxon>Fungi</taxon>
        <taxon>Fungi incertae sedis</taxon>
        <taxon>Mucoromycota</taxon>
        <taxon>Glomeromycotina</taxon>
        <taxon>Glomeromycetes</taxon>
        <taxon>Glomerales</taxon>
        <taxon>Glomeraceae</taxon>
        <taxon>Funneliformis</taxon>
    </lineage>
</organism>
<accession>A0A9N9ITM2</accession>
<sequence>DLSCSNFSGSPSDVHYNSTQIFRMFVGKKDASIITTPPRG</sequence>
<name>A0A9N9ITM2_9GLOM</name>
<dbReference type="AlphaFoldDB" id="A0A9N9ITM2"/>
<feature type="non-terminal residue" evidence="1">
    <location>
        <position position="40"/>
    </location>
</feature>
<keyword evidence="2" id="KW-1185">Reference proteome</keyword>
<dbReference type="EMBL" id="CAJVPQ010017239">
    <property type="protein sequence ID" value="CAG8747900.1"/>
    <property type="molecule type" value="Genomic_DNA"/>
</dbReference>
<dbReference type="Proteomes" id="UP000789570">
    <property type="component" value="Unassembled WGS sequence"/>
</dbReference>
<gene>
    <name evidence="1" type="ORF">FCALED_LOCUS16092</name>
</gene>
<comment type="caution">
    <text evidence="1">The sequence shown here is derived from an EMBL/GenBank/DDBJ whole genome shotgun (WGS) entry which is preliminary data.</text>
</comment>
<protein>
    <submittedName>
        <fullName evidence="1">5841_t:CDS:1</fullName>
    </submittedName>
</protein>